<sequence>MSSRYSQSAPTTDDPQKAFLRERFRARCIERAARDRERKIKGKRRMDSEPSSDMELEDEDEDEADAVMNDELFRRIMASVEHKRKHSYRVSYSHDVGSSYDPSIEEEIEWENELKESTDAGPQATGSVDPDEEELAEWAAEQELLEGLDPDEVFSLSDLDEPADTPIKSRVQDDDEIQWRRVDKGKQRAYTYADADVDMDL</sequence>
<accession>A0ACC1TDT9</accession>
<name>A0ACC1TDT9_9APHY</name>
<reference evidence="1" key="1">
    <citation type="submission" date="2022-07" db="EMBL/GenBank/DDBJ databases">
        <title>Genome Sequence of Phlebia brevispora.</title>
        <authorList>
            <person name="Buettner E."/>
        </authorList>
    </citation>
    <scope>NUCLEOTIDE SEQUENCE</scope>
    <source>
        <strain evidence="1">MPL23</strain>
    </source>
</reference>
<organism evidence="1 2">
    <name type="scientific">Phlebia brevispora</name>
    <dbReference type="NCBI Taxonomy" id="194682"/>
    <lineage>
        <taxon>Eukaryota</taxon>
        <taxon>Fungi</taxon>
        <taxon>Dikarya</taxon>
        <taxon>Basidiomycota</taxon>
        <taxon>Agaricomycotina</taxon>
        <taxon>Agaricomycetes</taxon>
        <taxon>Polyporales</taxon>
        <taxon>Meruliaceae</taxon>
        <taxon>Phlebia</taxon>
    </lineage>
</organism>
<evidence type="ECO:0000313" key="2">
    <source>
        <dbReference type="Proteomes" id="UP001148662"/>
    </source>
</evidence>
<keyword evidence="2" id="KW-1185">Reference proteome</keyword>
<dbReference type="Proteomes" id="UP001148662">
    <property type="component" value="Unassembled WGS sequence"/>
</dbReference>
<gene>
    <name evidence="1" type="ORF">NM688_g665</name>
</gene>
<evidence type="ECO:0000313" key="1">
    <source>
        <dbReference type="EMBL" id="KAJ3558889.1"/>
    </source>
</evidence>
<proteinExistence type="predicted"/>
<dbReference type="EMBL" id="JANHOG010000060">
    <property type="protein sequence ID" value="KAJ3558889.1"/>
    <property type="molecule type" value="Genomic_DNA"/>
</dbReference>
<comment type="caution">
    <text evidence="1">The sequence shown here is derived from an EMBL/GenBank/DDBJ whole genome shotgun (WGS) entry which is preliminary data.</text>
</comment>
<protein>
    <submittedName>
        <fullName evidence="1">Uncharacterized protein</fullName>
    </submittedName>
</protein>